<dbReference type="Proteomes" id="UP001175271">
    <property type="component" value="Unassembled WGS sequence"/>
</dbReference>
<evidence type="ECO:0000313" key="2">
    <source>
        <dbReference type="EMBL" id="KAK0401576.1"/>
    </source>
</evidence>
<feature type="transmembrane region" description="Helical" evidence="1">
    <location>
        <begin position="206"/>
        <end position="223"/>
    </location>
</feature>
<keyword evidence="1" id="KW-0472">Membrane</keyword>
<dbReference type="PANTHER" id="PTHR23021">
    <property type="entry name" value="SERPENTINE RECEPTOR, CLASS T"/>
    <property type="match status" value="1"/>
</dbReference>
<protein>
    <recommendedName>
        <fullName evidence="4">7TM GPCR serpentine receptor class x (Srx) domain-containing protein</fullName>
    </recommendedName>
</protein>
<evidence type="ECO:0008006" key="4">
    <source>
        <dbReference type="Google" id="ProtNLM"/>
    </source>
</evidence>
<feature type="transmembrane region" description="Helical" evidence="1">
    <location>
        <begin position="42"/>
        <end position="66"/>
    </location>
</feature>
<name>A0AA39HA90_9BILA</name>
<sequence>MNQVVVSGVVYCCLGFLPLPLYIRIISLLFYRREYRKQQCYVLLGIIGTSDCILCFGMGLFGILVATGYGFGRFTEYVAIPILATAWQSMIALNVPLALNRLIILCNLHISDKMVLLFVVLSCIYSSVYLVCHSVRFAPLTVYDNVFQYDAAVPFADFMKQFEFYSSLSIMGINFVIYVFIVGYLSFRKSQFSVQSRVISKRERKLLVQTIVIFVCGAFVETAYCKGEHFLPDSSWSTCFIIAFCIFTSGWVNPGLLLICNRF</sequence>
<keyword evidence="1" id="KW-1133">Transmembrane helix</keyword>
<feature type="transmembrane region" description="Helical" evidence="1">
    <location>
        <begin position="115"/>
        <end position="138"/>
    </location>
</feature>
<comment type="caution">
    <text evidence="2">The sequence shown here is derived from an EMBL/GenBank/DDBJ whole genome shotgun (WGS) entry which is preliminary data.</text>
</comment>
<gene>
    <name evidence="2" type="ORF">QR680_015860</name>
</gene>
<organism evidence="2 3">
    <name type="scientific">Steinernema hermaphroditum</name>
    <dbReference type="NCBI Taxonomy" id="289476"/>
    <lineage>
        <taxon>Eukaryota</taxon>
        <taxon>Metazoa</taxon>
        <taxon>Ecdysozoa</taxon>
        <taxon>Nematoda</taxon>
        <taxon>Chromadorea</taxon>
        <taxon>Rhabditida</taxon>
        <taxon>Tylenchina</taxon>
        <taxon>Panagrolaimomorpha</taxon>
        <taxon>Strongyloidoidea</taxon>
        <taxon>Steinernematidae</taxon>
        <taxon>Steinernema</taxon>
    </lineage>
</organism>
<feature type="transmembrane region" description="Helical" evidence="1">
    <location>
        <begin position="78"/>
        <end position="103"/>
    </location>
</feature>
<accession>A0AA39HA90</accession>
<feature type="transmembrane region" description="Helical" evidence="1">
    <location>
        <begin position="164"/>
        <end position="185"/>
    </location>
</feature>
<evidence type="ECO:0000256" key="1">
    <source>
        <dbReference type="SAM" id="Phobius"/>
    </source>
</evidence>
<keyword evidence="1" id="KW-0812">Transmembrane</keyword>
<reference evidence="2" key="1">
    <citation type="submission" date="2023-06" db="EMBL/GenBank/DDBJ databases">
        <title>Genomic analysis of the entomopathogenic nematode Steinernema hermaphroditum.</title>
        <authorList>
            <person name="Schwarz E.M."/>
            <person name="Heppert J.K."/>
            <person name="Baniya A."/>
            <person name="Schwartz H.T."/>
            <person name="Tan C.-H."/>
            <person name="Antoshechkin I."/>
            <person name="Sternberg P.W."/>
            <person name="Goodrich-Blair H."/>
            <person name="Dillman A.R."/>
        </authorList>
    </citation>
    <scope>NUCLEOTIDE SEQUENCE</scope>
    <source>
        <strain evidence="2">PS9179</strain>
        <tissue evidence="2">Whole animal</tissue>
    </source>
</reference>
<feature type="transmembrane region" description="Helical" evidence="1">
    <location>
        <begin position="235"/>
        <end position="259"/>
    </location>
</feature>
<dbReference type="InterPro" id="IPR019425">
    <property type="entry name" value="7TM_GPCR_serpentine_rcpt_Srt"/>
</dbReference>
<dbReference type="EMBL" id="JAUCMV010000004">
    <property type="protein sequence ID" value="KAK0401576.1"/>
    <property type="molecule type" value="Genomic_DNA"/>
</dbReference>
<proteinExistence type="predicted"/>
<evidence type="ECO:0000313" key="3">
    <source>
        <dbReference type="Proteomes" id="UP001175271"/>
    </source>
</evidence>
<feature type="transmembrane region" description="Helical" evidence="1">
    <location>
        <begin position="6"/>
        <end position="30"/>
    </location>
</feature>
<dbReference type="AlphaFoldDB" id="A0AA39HA90"/>
<keyword evidence="3" id="KW-1185">Reference proteome</keyword>